<feature type="transmembrane region" description="Helical" evidence="1">
    <location>
        <begin position="97"/>
        <end position="119"/>
    </location>
</feature>
<evidence type="ECO:0000313" key="2">
    <source>
        <dbReference type="EMBL" id="PSJ16412.1"/>
    </source>
</evidence>
<keyword evidence="3" id="KW-1185">Reference proteome</keyword>
<feature type="transmembrane region" description="Helical" evidence="1">
    <location>
        <begin position="12"/>
        <end position="37"/>
    </location>
</feature>
<comment type="caution">
    <text evidence="2">The sequence shown here is derived from an EMBL/GenBank/DDBJ whole genome shotgun (WGS) entry which is preliminary data.</text>
</comment>
<accession>A0A2P7NSG3</accession>
<protein>
    <recommendedName>
        <fullName evidence="4">HdeD family acid-resistance protein</fullName>
    </recommendedName>
</protein>
<dbReference type="PANTHER" id="PTHR34989">
    <property type="entry name" value="PROTEIN HDED"/>
    <property type="match status" value="1"/>
</dbReference>
<dbReference type="Pfam" id="PF03729">
    <property type="entry name" value="DUF308"/>
    <property type="match status" value="2"/>
</dbReference>
<evidence type="ECO:0000313" key="3">
    <source>
        <dbReference type="Proteomes" id="UP000241912"/>
    </source>
</evidence>
<organism evidence="2 3">
    <name type="scientific">Nitrosomonas supralitoralis</name>
    <dbReference type="NCBI Taxonomy" id="2116706"/>
    <lineage>
        <taxon>Bacteria</taxon>
        <taxon>Pseudomonadati</taxon>
        <taxon>Pseudomonadota</taxon>
        <taxon>Betaproteobacteria</taxon>
        <taxon>Nitrosomonadales</taxon>
        <taxon>Nitrosomonadaceae</taxon>
        <taxon>Nitrosomonas</taxon>
    </lineage>
</organism>
<keyword evidence="1" id="KW-0472">Membrane</keyword>
<name>A0A2P7NSG3_9PROT</name>
<evidence type="ECO:0008006" key="4">
    <source>
        <dbReference type="Google" id="ProtNLM"/>
    </source>
</evidence>
<feature type="transmembrane region" description="Helical" evidence="1">
    <location>
        <begin position="156"/>
        <end position="178"/>
    </location>
</feature>
<feature type="transmembrane region" description="Helical" evidence="1">
    <location>
        <begin position="74"/>
        <end position="91"/>
    </location>
</feature>
<dbReference type="EMBL" id="PXXU01000052">
    <property type="protein sequence ID" value="PSJ16412.1"/>
    <property type="molecule type" value="Genomic_DNA"/>
</dbReference>
<keyword evidence="1" id="KW-1133">Transmembrane helix</keyword>
<sequence>MMTVEEKLELPINWDWFLALGVGMVILGILGVGFAFYLTLASVLMFGILAVVSGVLQLGHGVASKEDNWSGKALHLLIALIYILFGGMLLWDPFSGSISLTLVLTVFLTGIGFSRIFYAWKCWNRGWKWKLMLVGGGIDLLLAGMILYGWPGTVFWVIGLFVAMEMMINGWLLIAIALTKRKSTREQKDFSTSQSKDIAI</sequence>
<dbReference type="InterPro" id="IPR052712">
    <property type="entry name" value="Acid_resist_chaperone_HdeD"/>
</dbReference>
<gene>
    <name evidence="2" type="ORF">C7H79_13550</name>
</gene>
<dbReference type="OrthoDB" id="9815400at2"/>
<proteinExistence type="predicted"/>
<dbReference type="InterPro" id="IPR005325">
    <property type="entry name" value="DUF308_memb"/>
</dbReference>
<reference evidence="2 3" key="1">
    <citation type="submission" date="2018-03" db="EMBL/GenBank/DDBJ databases">
        <title>Draft genome of Nitrosomonas supralitoralis APG5.</title>
        <authorList>
            <person name="Urakawa H."/>
            <person name="Lopez J.V."/>
        </authorList>
    </citation>
    <scope>NUCLEOTIDE SEQUENCE [LARGE SCALE GENOMIC DNA]</scope>
    <source>
        <strain evidence="2 3">APG5</strain>
    </source>
</reference>
<dbReference type="AlphaFoldDB" id="A0A2P7NSG3"/>
<keyword evidence="1" id="KW-0812">Transmembrane</keyword>
<dbReference type="GO" id="GO:0005886">
    <property type="term" value="C:plasma membrane"/>
    <property type="evidence" value="ECO:0007669"/>
    <property type="project" value="TreeGrafter"/>
</dbReference>
<feature type="transmembrane region" description="Helical" evidence="1">
    <location>
        <begin position="43"/>
        <end position="62"/>
    </location>
</feature>
<dbReference type="Proteomes" id="UP000241912">
    <property type="component" value="Unassembled WGS sequence"/>
</dbReference>
<evidence type="ECO:0000256" key="1">
    <source>
        <dbReference type="SAM" id="Phobius"/>
    </source>
</evidence>
<feature type="transmembrane region" description="Helical" evidence="1">
    <location>
        <begin position="131"/>
        <end position="150"/>
    </location>
</feature>
<dbReference type="PANTHER" id="PTHR34989:SF1">
    <property type="entry name" value="PROTEIN HDED"/>
    <property type="match status" value="1"/>
</dbReference>